<accession>A0A1X6YTW2</accession>
<organism evidence="2 3">
    <name type="scientific">Roseovarius albus</name>
    <dbReference type="NCBI Taxonomy" id="1247867"/>
    <lineage>
        <taxon>Bacteria</taxon>
        <taxon>Pseudomonadati</taxon>
        <taxon>Pseudomonadota</taxon>
        <taxon>Alphaproteobacteria</taxon>
        <taxon>Rhodobacterales</taxon>
        <taxon>Roseobacteraceae</taxon>
        <taxon>Roseovarius</taxon>
    </lineage>
</organism>
<evidence type="ECO:0000313" key="2">
    <source>
        <dbReference type="EMBL" id="SLN30801.1"/>
    </source>
</evidence>
<keyword evidence="2" id="KW-0560">Oxidoreductase</keyword>
<protein>
    <submittedName>
        <fullName evidence="2">NAD(P)H azoreductase</fullName>
        <ecNumber evidence="2">1.7.-.-</ecNumber>
    </submittedName>
</protein>
<dbReference type="AlphaFoldDB" id="A0A1X6YTW2"/>
<dbReference type="Gene3D" id="3.40.50.720">
    <property type="entry name" value="NAD(P)-binding Rossmann-like Domain"/>
    <property type="match status" value="1"/>
</dbReference>
<name>A0A1X6YTW2_9RHOB</name>
<dbReference type="InterPro" id="IPR008030">
    <property type="entry name" value="NmrA-like"/>
</dbReference>
<feature type="domain" description="NmrA-like" evidence="1">
    <location>
        <begin position="3"/>
        <end position="264"/>
    </location>
</feature>
<dbReference type="OrthoDB" id="7771794at2"/>
<gene>
    <name evidence="2" type="primary">azoB_1</name>
    <name evidence="2" type="ORF">ROA7450_01346</name>
</gene>
<dbReference type="EMBL" id="FWFX01000003">
    <property type="protein sequence ID" value="SLN30801.1"/>
    <property type="molecule type" value="Genomic_DNA"/>
</dbReference>
<dbReference type="InterPro" id="IPR036291">
    <property type="entry name" value="NAD(P)-bd_dom_sf"/>
</dbReference>
<dbReference type="Pfam" id="PF05368">
    <property type="entry name" value="NmrA"/>
    <property type="match status" value="1"/>
</dbReference>
<dbReference type="Proteomes" id="UP000193061">
    <property type="component" value="Unassembled WGS sequence"/>
</dbReference>
<dbReference type="EC" id="1.7.-.-" evidence="2"/>
<evidence type="ECO:0000313" key="3">
    <source>
        <dbReference type="Proteomes" id="UP000193061"/>
    </source>
</evidence>
<evidence type="ECO:0000259" key="1">
    <source>
        <dbReference type="Pfam" id="PF05368"/>
    </source>
</evidence>
<dbReference type="InterPro" id="IPR051604">
    <property type="entry name" value="Ergot_Alk_Oxidoreductase"/>
</dbReference>
<dbReference type="RefSeq" id="WP_085804894.1">
    <property type="nucleotide sequence ID" value="NZ_FWFX01000003.1"/>
</dbReference>
<reference evidence="2 3" key="1">
    <citation type="submission" date="2017-03" db="EMBL/GenBank/DDBJ databases">
        <authorList>
            <person name="Afonso C.L."/>
            <person name="Miller P.J."/>
            <person name="Scott M.A."/>
            <person name="Spackman E."/>
            <person name="Goraichik I."/>
            <person name="Dimitrov K.M."/>
            <person name="Suarez D.L."/>
            <person name="Swayne D.E."/>
        </authorList>
    </citation>
    <scope>NUCLEOTIDE SEQUENCE [LARGE SCALE GENOMIC DNA]</scope>
    <source>
        <strain evidence="2 3">CECT 7450</strain>
    </source>
</reference>
<sequence>MFVISGVTGNTGSVAAQSLIDQGHPVRVIVRSEEKGTPWKAKGAEVSVAEIMDIDAMTKALEGASGAYFLLPPDLTNEDFLGDSLKRAEAIVEAAKAARLPHAVILSSVGAQHGDKVGPISTIGQMERLFVATNIPLSAVRPAYFLENINDLMPAVLQDGVYPSMILPLDHKIDMVATKDIGLTVADALINPPAVPHRVIELKGAKQYSAKDIAAALSKSLGRQITPVPVPQEAWVDTFKQSGLSQQSAETMAEMHENINNGRIEFLDPNARKAGVDLASFIEKLVA</sequence>
<keyword evidence="3" id="KW-1185">Reference proteome</keyword>
<dbReference type="SUPFAM" id="SSF51735">
    <property type="entry name" value="NAD(P)-binding Rossmann-fold domains"/>
    <property type="match status" value="1"/>
</dbReference>
<dbReference type="GO" id="GO:0016491">
    <property type="term" value="F:oxidoreductase activity"/>
    <property type="evidence" value="ECO:0007669"/>
    <property type="project" value="UniProtKB-KW"/>
</dbReference>
<dbReference type="Gene3D" id="3.90.25.10">
    <property type="entry name" value="UDP-galactose 4-epimerase, domain 1"/>
    <property type="match status" value="1"/>
</dbReference>
<dbReference type="PANTHER" id="PTHR43162">
    <property type="match status" value="1"/>
</dbReference>
<proteinExistence type="predicted"/>
<dbReference type="PANTHER" id="PTHR43162:SF1">
    <property type="entry name" value="PRESTALK A DIFFERENTIATION PROTEIN A"/>
    <property type="match status" value="1"/>
</dbReference>